<evidence type="ECO:0000313" key="16">
    <source>
        <dbReference type="Proteomes" id="UP001176521"/>
    </source>
</evidence>
<reference evidence="15" key="1">
    <citation type="journal article" date="2023" name="PhytoFront">
        <title>Draft Genome Resources of Seven Strains of Tilletia horrida, Causal Agent of Kernel Smut of Rice.</title>
        <authorList>
            <person name="Khanal S."/>
            <person name="Antony Babu S."/>
            <person name="Zhou X.G."/>
        </authorList>
    </citation>
    <scope>NUCLEOTIDE SEQUENCE</scope>
    <source>
        <strain evidence="15">TX3</strain>
    </source>
</reference>
<keyword evidence="10 13" id="KW-0408">Iron</keyword>
<dbReference type="PANTHER" id="PTHR31803:SF3">
    <property type="entry name" value="ALTERNATIVE OXIDASE"/>
    <property type="match status" value="1"/>
</dbReference>
<evidence type="ECO:0000256" key="5">
    <source>
        <dbReference type="ARBA" id="ARBA00022692"/>
    </source>
</evidence>
<proteinExistence type="inferred from homology"/>
<keyword evidence="11 13" id="KW-0472">Membrane</keyword>
<dbReference type="GO" id="GO:0005739">
    <property type="term" value="C:mitochondrion"/>
    <property type="evidence" value="ECO:0007669"/>
    <property type="project" value="TreeGrafter"/>
</dbReference>
<dbReference type="GO" id="GO:0098803">
    <property type="term" value="C:respiratory chain complex"/>
    <property type="evidence" value="ECO:0007669"/>
    <property type="project" value="UniProtKB-UniRule"/>
</dbReference>
<accession>A0AAN6GIR3</accession>
<sequence length="420" mass="46108">MAALLATSSPTAAAATRRAASTLLLQHGHAGLGLGLGLHPSMRTTSPAAAAGVVRGLKFQAQGATERKETPKDRYGNWTLPHPSYDRAAMEGVKLVHHPTDTVADKFASLVLLMFRTVFDLATRYPSHHAKFPPIKGARARPPDAATLAAELDKINVQSAEVDAALKEAKDNNKSTQLPEMSLADMRKQGLCFGPEAWLTRIVFLETIAGAPGLVAGMVRHLQSLRLMRRDKGWIATLLEEAENERMHLLTFLSYAKPGRFMRLMILLAQGVFTNAYFIAYLMAPRIAHRWIGYLEEEACTTYTRIIQDLDEGRLPEWEHLPAPEIALSYWHLPPHATMRDVLLAVRADESVHRFANHTLANVGTDAMNPFAQALPPASVCVSKAGFSKEEAEAWAEQAAREAKELSAAPDSRVQSKDSI</sequence>
<comment type="function">
    <text evidence="12">Catalyzes cyanide-resistant oxygen consumption. May increase respiration when the cytochrome respiratory pathway is restricted, or in response to low temperatures.</text>
</comment>
<dbReference type="GO" id="GO:0009916">
    <property type="term" value="F:alternative oxidase activity"/>
    <property type="evidence" value="ECO:0007669"/>
    <property type="project" value="UniProtKB-UniRule"/>
</dbReference>
<dbReference type="GO" id="GO:0046872">
    <property type="term" value="F:metal ion binding"/>
    <property type="evidence" value="ECO:0007669"/>
    <property type="project" value="UniProtKB-UniRule"/>
</dbReference>
<keyword evidence="5 13" id="KW-0812">Transmembrane</keyword>
<evidence type="ECO:0000256" key="3">
    <source>
        <dbReference type="ARBA" id="ARBA00022448"/>
    </source>
</evidence>
<evidence type="ECO:0000256" key="11">
    <source>
        <dbReference type="ARBA" id="ARBA00023136"/>
    </source>
</evidence>
<evidence type="ECO:0000256" key="7">
    <source>
        <dbReference type="ARBA" id="ARBA00022982"/>
    </source>
</evidence>
<evidence type="ECO:0000256" key="12">
    <source>
        <dbReference type="ARBA" id="ARBA00025285"/>
    </source>
</evidence>
<keyword evidence="16" id="KW-1185">Reference proteome</keyword>
<dbReference type="InterPro" id="IPR002680">
    <property type="entry name" value="AOX"/>
</dbReference>
<evidence type="ECO:0000256" key="2">
    <source>
        <dbReference type="ARBA" id="ARBA00008388"/>
    </source>
</evidence>
<comment type="subcellular location">
    <subcellularLocation>
        <location evidence="1">Membrane</location>
    </subcellularLocation>
</comment>
<evidence type="ECO:0000256" key="4">
    <source>
        <dbReference type="ARBA" id="ARBA00022660"/>
    </source>
</evidence>
<comment type="similarity">
    <text evidence="2 13">Belongs to the alternative oxidase family.</text>
</comment>
<protein>
    <recommendedName>
        <fullName evidence="13">Alternative oxidase</fullName>
        <ecNumber evidence="13">1.-.-.-</ecNumber>
    </recommendedName>
</protein>
<feature type="transmembrane region" description="Helical" evidence="14">
    <location>
        <begin position="264"/>
        <end position="284"/>
    </location>
</feature>
<dbReference type="AlphaFoldDB" id="A0AAN6GIR3"/>
<dbReference type="Proteomes" id="UP001176521">
    <property type="component" value="Unassembled WGS sequence"/>
</dbReference>
<organism evidence="15 16">
    <name type="scientific">Tilletia horrida</name>
    <dbReference type="NCBI Taxonomy" id="155126"/>
    <lineage>
        <taxon>Eukaryota</taxon>
        <taxon>Fungi</taxon>
        <taxon>Dikarya</taxon>
        <taxon>Basidiomycota</taxon>
        <taxon>Ustilaginomycotina</taxon>
        <taxon>Exobasidiomycetes</taxon>
        <taxon>Tilletiales</taxon>
        <taxon>Tilletiaceae</taxon>
        <taxon>Tilletia</taxon>
    </lineage>
</organism>
<keyword evidence="7 13" id="KW-0249">Electron transport</keyword>
<dbReference type="CDD" id="cd01053">
    <property type="entry name" value="AOX"/>
    <property type="match status" value="1"/>
</dbReference>
<keyword evidence="8 14" id="KW-1133">Transmembrane helix</keyword>
<evidence type="ECO:0000256" key="14">
    <source>
        <dbReference type="SAM" id="Phobius"/>
    </source>
</evidence>
<evidence type="ECO:0000256" key="9">
    <source>
        <dbReference type="ARBA" id="ARBA00023002"/>
    </source>
</evidence>
<evidence type="ECO:0000256" key="1">
    <source>
        <dbReference type="ARBA" id="ARBA00004370"/>
    </source>
</evidence>
<dbReference type="GO" id="GO:0016020">
    <property type="term" value="C:membrane"/>
    <property type="evidence" value="ECO:0007669"/>
    <property type="project" value="UniProtKB-SubCell"/>
</dbReference>
<keyword evidence="4 13" id="KW-0679">Respiratory chain</keyword>
<feature type="transmembrane region" description="Helical" evidence="14">
    <location>
        <begin position="198"/>
        <end position="219"/>
    </location>
</feature>
<gene>
    <name evidence="15" type="primary">AOX2</name>
    <name evidence="15" type="ORF">OC842_000965</name>
</gene>
<comment type="cofactor">
    <cofactor evidence="13">
        <name>Fe cation</name>
        <dbReference type="ChEBI" id="CHEBI:24875"/>
    </cofactor>
    <text evidence="13">Binds 2 iron ions per subunit.</text>
</comment>
<keyword evidence="6 13" id="KW-0479">Metal-binding</keyword>
<evidence type="ECO:0000256" key="6">
    <source>
        <dbReference type="ARBA" id="ARBA00022723"/>
    </source>
</evidence>
<keyword evidence="9 13" id="KW-0560">Oxidoreductase</keyword>
<name>A0AAN6GIR3_9BASI</name>
<evidence type="ECO:0000256" key="8">
    <source>
        <dbReference type="ARBA" id="ARBA00022989"/>
    </source>
</evidence>
<keyword evidence="3" id="KW-0813">Transport</keyword>
<evidence type="ECO:0000313" key="15">
    <source>
        <dbReference type="EMBL" id="KAK0539409.1"/>
    </source>
</evidence>
<evidence type="ECO:0000256" key="13">
    <source>
        <dbReference type="RuleBase" id="RU003779"/>
    </source>
</evidence>
<dbReference type="EMBL" id="JAPDMQ010000031">
    <property type="protein sequence ID" value="KAK0539409.1"/>
    <property type="molecule type" value="Genomic_DNA"/>
</dbReference>
<comment type="caution">
    <text evidence="15">The sequence shown here is derived from an EMBL/GenBank/DDBJ whole genome shotgun (WGS) entry which is preliminary data.</text>
</comment>
<dbReference type="PANTHER" id="PTHR31803">
    <property type="entry name" value="ALTERNATIVE OXIDASE"/>
    <property type="match status" value="1"/>
</dbReference>
<dbReference type="Gene3D" id="1.20.1260.140">
    <property type="entry name" value="Alternative oxidase"/>
    <property type="match status" value="1"/>
</dbReference>
<dbReference type="EC" id="1.-.-.-" evidence="13"/>
<evidence type="ECO:0000256" key="10">
    <source>
        <dbReference type="ARBA" id="ARBA00023004"/>
    </source>
</evidence>
<dbReference type="InterPro" id="IPR038659">
    <property type="entry name" value="AOX_sf"/>
</dbReference>
<dbReference type="GO" id="GO:0010230">
    <property type="term" value="P:alternative respiration"/>
    <property type="evidence" value="ECO:0007669"/>
    <property type="project" value="TreeGrafter"/>
</dbReference>
<dbReference type="Pfam" id="PF01786">
    <property type="entry name" value="AOX"/>
    <property type="match status" value="1"/>
</dbReference>